<dbReference type="AlphaFoldDB" id="A0A4D4JF00"/>
<gene>
    <name evidence="3" type="ORF">GTS_45890</name>
</gene>
<organism evidence="3 4">
    <name type="scientific">Gandjariella thermophila</name>
    <dbReference type="NCBI Taxonomy" id="1931992"/>
    <lineage>
        <taxon>Bacteria</taxon>
        <taxon>Bacillati</taxon>
        <taxon>Actinomycetota</taxon>
        <taxon>Actinomycetes</taxon>
        <taxon>Pseudonocardiales</taxon>
        <taxon>Pseudonocardiaceae</taxon>
        <taxon>Gandjariella</taxon>
    </lineage>
</organism>
<evidence type="ECO:0000313" key="4">
    <source>
        <dbReference type="Proteomes" id="UP000298860"/>
    </source>
</evidence>
<feature type="compositionally biased region" description="Basic and acidic residues" evidence="1">
    <location>
        <begin position="49"/>
        <end position="72"/>
    </location>
</feature>
<protein>
    <submittedName>
        <fullName evidence="3">Uncharacterized protein</fullName>
    </submittedName>
</protein>
<dbReference type="EMBL" id="BJFL01000031">
    <property type="protein sequence ID" value="GDY32956.1"/>
    <property type="molecule type" value="Genomic_DNA"/>
</dbReference>
<feature type="region of interest" description="Disordered" evidence="1">
    <location>
        <begin position="17"/>
        <end position="76"/>
    </location>
</feature>
<evidence type="ECO:0000256" key="2">
    <source>
        <dbReference type="SAM" id="Phobius"/>
    </source>
</evidence>
<keyword evidence="2" id="KW-0472">Membrane</keyword>
<keyword evidence="2" id="KW-0812">Transmembrane</keyword>
<reference evidence="4" key="1">
    <citation type="submission" date="2019-04" db="EMBL/GenBank/DDBJ databases">
        <title>Draft genome sequence of Pseudonocardiaceae bacterium SL3-2-4.</title>
        <authorList>
            <person name="Ningsih F."/>
            <person name="Yokota A."/>
            <person name="Sakai Y."/>
            <person name="Nanatani K."/>
            <person name="Yabe S."/>
            <person name="Oetari A."/>
            <person name="Sjamsuridzal W."/>
        </authorList>
    </citation>
    <scope>NUCLEOTIDE SEQUENCE [LARGE SCALE GENOMIC DNA]</scope>
    <source>
        <strain evidence="4">SL3-2-4</strain>
    </source>
</reference>
<keyword evidence="2" id="KW-1133">Transmembrane helix</keyword>
<feature type="compositionally biased region" description="Low complexity" evidence="1">
    <location>
        <begin position="17"/>
        <end position="26"/>
    </location>
</feature>
<feature type="transmembrane region" description="Helical" evidence="2">
    <location>
        <begin position="128"/>
        <end position="155"/>
    </location>
</feature>
<comment type="caution">
    <text evidence="3">The sequence shown here is derived from an EMBL/GenBank/DDBJ whole genome shotgun (WGS) entry which is preliminary data.</text>
</comment>
<accession>A0A4D4JF00</accession>
<keyword evidence="4" id="KW-1185">Reference proteome</keyword>
<proteinExistence type="predicted"/>
<sequence length="158" mass="17379">MAGRLARSARRWVRCPPAEADLAPRAAAERRDRRATRGYRGGVGSTDRFGPRDDRHGPNTRRPEGPERRFTEDLVGLDPNDPEARAFAEHLDRMERNRPGFTVEGYLGGVQDFADAANRLGGHRRMTAIVLIGLILLGVAVAVWDTLGLVLSTFFGSG</sequence>
<evidence type="ECO:0000313" key="3">
    <source>
        <dbReference type="EMBL" id="GDY32956.1"/>
    </source>
</evidence>
<name>A0A4D4JF00_9PSEU</name>
<dbReference type="Proteomes" id="UP000298860">
    <property type="component" value="Unassembled WGS sequence"/>
</dbReference>
<evidence type="ECO:0000256" key="1">
    <source>
        <dbReference type="SAM" id="MobiDB-lite"/>
    </source>
</evidence>